<organism evidence="2 3">
    <name type="scientific">Naganishia liquefaciens</name>
    <dbReference type="NCBI Taxonomy" id="104408"/>
    <lineage>
        <taxon>Eukaryota</taxon>
        <taxon>Fungi</taxon>
        <taxon>Dikarya</taxon>
        <taxon>Basidiomycota</taxon>
        <taxon>Agaricomycotina</taxon>
        <taxon>Tremellomycetes</taxon>
        <taxon>Filobasidiales</taxon>
        <taxon>Filobasidiaceae</taxon>
        <taxon>Naganishia</taxon>
    </lineage>
</organism>
<protein>
    <submittedName>
        <fullName evidence="2">Uncharacterized protein</fullName>
    </submittedName>
</protein>
<dbReference type="AlphaFoldDB" id="A0A8H3TSQ1"/>
<sequence length="171" mass="19316">MAIDKYASQLINWRAQSEGGNPLGTSSTSDTEQVFVQDGIFLSPTVPMPENGHDNENGGGDVNFDRDVEIVSRLRLVYGGNLELESRETEFFWHVEREAPYSIIWPQELSEETRRSIVDRSFSFLEEGHTSEELVRVLPEWLEALPDESSHESAQSPAGALEQSMTENRDQ</sequence>
<keyword evidence="3" id="KW-1185">Reference proteome</keyword>
<feature type="region of interest" description="Disordered" evidence="1">
    <location>
        <begin position="146"/>
        <end position="171"/>
    </location>
</feature>
<reference evidence="2" key="1">
    <citation type="submission" date="2020-07" db="EMBL/GenBank/DDBJ databases">
        <title>Draft Genome Sequence of a Deep-Sea Yeast, Naganishia (Cryptococcus) liquefaciens strain N6.</title>
        <authorList>
            <person name="Han Y.W."/>
            <person name="Kajitani R."/>
            <person name="Morimoto H."/>
            <person name="Parhat M."/>
            <person name="Tsubouchi H."/>
            <person name="Bakenova O."/>
            <person name="Ogata M."/>
            <person name="Argunhan B."/>
            <person name="Aoki R."/>
            <person name="Kajiwara S."/>
            <person name="Itoh T."/>
            <person name="Iwasaki H."/>
        </authorList>
    </citation>
    <scope>NUCLEOTIDE SEQUENCE</scope>
    <source>
        <strain evidence="2">N6</strain>
    </source>
</reference>
<comment type="caution">
    <text evidence="2">The sequence shown here is derived from an EMBL/GenBank/DDBJ whole genome shotgun (WGS) entry which is preliminary data.</text>
</comment>
<evidence type="ECO:0000313" key="2">
    <source>
        <dbReference type="EMBL" id="GHJ85950.1"/>
    </source>
</evidence>
<dbReference type="Proteomes" id="UP000620104">
    <property type="component" value="Unassembled WGS sequence"/>
</dbReference>
<name>A0A8H3TSQ1_9TREE</name>
<dbReference type="EMBL" id="BLZA01000017">
    <property type="protein sequence ID" value="GHJ85950.1"/>
    <property type="molecule type" value="Genomic_DNA"/>
</dbReference>
<evidence type="ECO:0000256" key="1">
    <source>
        <dbReference type="SAM" id="MobiDB-lite"/>
    </source>
</evidence>
<gene>
    <name evidence="2" type="ORF">NliqN6_2352</name>
</gene>
<accession>A0A8H3TSQ1</accession>
<proteinExistence type="predicted"/>
<evidence type="ECO:0000313" key="3">
    <source>
        <dbReference type="Proteomes" id="UP000620104"/>
    </source>
</evidence>